<sequence length="94" mass="11311">MPYYTYILASKPGGTLYIGTTNDLIRRIHEHREAAVPGFTKRYKIHHLVYFEEHATSEQAIRREKRLKTWLRIWKVQLIETDNPDWNDLYPLLL</sequence>
<gene>
    <name evidence="3" type="ORF">P24_13183</name>
</gene>
<dbReference type="Pfam" id="PF01541">
    <property type="entry name" value="GIY-YIG"/>
    <property type="match status" value="1"/>
</dbReference>
<feature type="domain" description="GIY-YIG" evidence="2">
    <location>
        <begin position="1"/>
        <end position="77"/>
    </location>
</feature>
<dbReference type="SMART" id="SM00465">
    <property type="entry name" value="GIYc"/>
    <property type="match status" value="1"/>
</dbReference>
<evidence type="ECO:0000256" key="1">
    <source>
        <dbReference type="ARBA" id="ARBA00007435"/>
    </source>
</evidence>
<dbReference type="PANTHER" id="PTHR34477">
    <property type="entry name" value="UPF0213 PROTEIN YHBQ"/>
    <property type="match status" value="1"/>
</dbReference>
<evidence type="ECO:0000313" key="4">
    <source>
        <dbReference type="Proteomes" id="UP000006746"/>
    </source>
</evidence>
<dbReference type="InterPro" id="IPR000305">
    <property type="entry name" value="GIY-YIG_endonuc"/>
</dbReference>
<comment type="similarity">
    <text evidence="1">Belongs to the UPF0213 family.</text>
</comment>
<dbReference type="eggNOG" id="COG2827">
    <property type="taxonomic scope" value="Bacteria"/>
</dbReference>
<name>K2JR48_9PROT</name>
<keyword evidence="4" id="KW-1185">Reference proteome</keyword>
<evidence type="ECO:0000259" key="2">
    <source>
        <dbReference type="PROSITE" id="PS50164"/>
    </source>
</evidence>
<evidence type="ECO:0000313" key="3">
    <source>
        <dbReference type="EMBL" id="EKE72929.1"/>
    </source>
</evidence>
<dbReference type="EMBL" id="AMRL01000018">
    <property type="protein sequence ID" value="EKE72929.1"/>
    <property type="molecule type" value="Genomic_DNA"/>
</dbReference>
<dbReference type="InterPro" id="IPR035901">
    <property type="entry name" value="GIY-YIG_endonuc_sf"/>
</dbReference>
<dbReference type="CDD" id="cd10448">
    <property type="entry name" value="GIY-YIG_unchar_3"/>
    <property type="match status" value="1"/>
</dbReference>
<reference evidence="3 4" key="1">
    <citation type="journal article" date="2012" name="J. Bacteriol.">
        <title>Genome Sequence of Oceanibaculum indicum Type Strain P24.</title>
        <authorList>
            <person name="Lai Q."/>
            <person name="Shao Z."/>
        </authorList>
    </citation>
    <scope>NUCLEOTIDE SEQUENCE [LARGE SCALE GENOMIC DNA]</scope>
    <source>
        <strain evidence="3 4">P24</strain>
    </source>
</reference>
<dbReference type="SUPFAM" id="SSF82771">
    <property type="entry name" value="GIY-YIG endonuclease"/>
    <property type="match status" value="1"/>
</dbReference>
<dbReference type="Gene3D" id="3.40.1440.10">
    <property type="entry name" value="GIY-YIG endonuclease"/>
    <property type="match status" value="1"/>
</dbReference>
<dbReference type="PANTHER" id="PTHR34477:SF5">
    <property type="entry name" value="BSL5627 PROTEIN"/>
    <property type="match status" value="1"/>
</dbReference>
<dbReference type="InterPro" id="IPR050190">
    <property type="entry name" value="UPF0213_domain"/>
</dbReference>
<dbReference type="AlphaFoldDB" id="K2JR48"/>
<accession>K2JR48</accession>
<proteinExistence type="inferred from homology"/>
<organism evidence="3 4">
    <name type="scientific">Oceanibaculum indicum P24</name>
    <dbReference type="NCBI Taxonomy" id="1207063"/>
    <lineage>
        <taxon>Bacteria</taxon>
        <taxon>Pseudomonadati</taxon>
        <taxon>Pseudomonadota</taxon>
        <taxon>Alphaproteobacteria</taxon>
        <taxon>Rhodospirillales</taxon>
        <taxon>Oceanibaculaceae</taxon>
        <taxon>Oceanibaculum</taxon>
    </lineage>
</organism>
<protein>
    <submittedName>
        <fullName evidence="3">Excinuclease ABC subunit C</fullName>
    </submittedName>
</protein>
<dbReference type="PROSITE" id="PS50164">
    <property type="entry name" value="GIY_YIG"/>
    <property type="match status" value="1"/>
</dbReference>
<comment type="caution">
    <text evidence="3">The sequence shown here is derived from an EMBL/GenBank/DDBJ whole genome shotgun (WGS) entry which is preliminary data.</text>
</comment>
<dbReference type="PATRIC" id="fig|1207063.3.peg.2664"/>
<dbReference type="Proteomes" id="UP000006746">
    <property type="component" value="Unassembled WGS sequence"/>
</dbReference>
<dbReference type="RefSeq" id="WP_008945241.1">
    <property type="nucleotide sequence ID" value="NZ_AMRL01000018.1"/>
</dbReference>